<dbReference type="AlphaFoldDB" id="A0AAD9JYL6"/>
<evidence type="ECO:0000256" key="9">
    <source>
        <dbReference type="ARBA" id="ARBA00022917"/>
    </source>
</evidence>
<dbReference type="Pfam" id="PF22421">
    <property type="entry name" value="SYY_C-terminal"/>
    <property type="match status" value="1"/>
</dbReference>
<dbReference type="HAMAP" id="MF_02006">
    <property type="entry name" value="Tyr_tRNA_synth_type1"/>
    <property type="match status" value="1"/>
</dbReference>
<keyword evidence="12 15" id="KW-0030">Aminoacyl-tRNA synthetase</keyword>
<dbReference type="SUPFAM" id="SSF52374">
    <property type="entry name" value="Nucleotidylyl transferase"/>
    <property type="match status" value="1"/>
</dbReference>
<evidence type="ECO:0000256" key="10">
    <source>
        <dbReference type="ARBA" id="ARBA00022946"/>
    </source>
</evidence>
<dbReference type="Gene3D" id="1.10.240.10">
    <property type="entry name" value="Tyrosyl-Transfer RNA Synthetase"/>
    <property type="match status" value="1"/>
</dbReference>
<evidence type="ECO:0000256" key="13">
    <source>
        <dbReference type="ARBA" id="ARBA00048248"/>
    </source>
</evidence>
<keyword evidence="18" id="KW-1185">Reference proteome</keyword>
<dbReference type="GO" id="GO:0005759">
    <property type="term" value="C:mitochondrial matrix"/>
    <property type="evidence" value="ECO:0007669"/>
    <property type="project" value="UniProtKB-SubCell"/>
</dbReference>
<dbReference type="EC" id="6.1.1.1" evidence="15"/>
<keyword evidence="8 14" id="KW-0694">RNA-binding</keyword>
<dbReference type="Gene3D" id="3.40.50.620">
    <property type="entry name" value="HUPs"/>
    <property type="match status" value="1"/>
</dbReference>
<evidence type="ECO:0000256" key="12">
    <source>
        <dbReference type="ARBA" id="ARBA00023146"/>
    </source>
</evidence>
<evidence type="ECO:0000256" key="8">
    <source>
        <dbReference type="ARBA" id="ARBA00022884"/>
    </source>
</evidence>
<dbReference type="PROSITE" id="PS50889">
    <property type="entry name" value="S4"/>
    <property type="match status" value="1"/>
</dbReference>
<dbReference type="FunFam" id="3.40.50.620:FF:000107">
    <property type="entry name" value="Tyrosine--tRNA ligase"/>
    <property type="match status" value="1"/>
</dbReference>
<dbReference type="InterPro" id="IPR024107">
    <property type="entry name" value="Tyr-tRNA-ligase_bac_1"/>
</dbReference>
<dbReference type="GO" id="GO:0003723">
    <property type="term" value="F:RNA binding"/>
    <property type="evidence" value="ECO:0007669"/>
    <property type="project" value="UniProtKB-KW"/>
</dbReference>
<feature type="domain" description="Tyrosine--tRNA ligase SYY-like C-terminal" evidence="16">
    <location>
        <begin position="417"/>
        <end position="501"/>
    </location>
</feature>
<evidence type="ECO:0000256" key="5">
    <source>
        <dbReference type="ARBA" id="ARBA00022598"/>
    </source>
</evidence>
<dbReference type="InterPro" id="IPR002307">
    <property type="entry name" value="Tyr-tRNA-ligase"/>
</dbReference>
<proteinExistence type="inferred from homology"/>
<keyword evidence="9 15" id="KW-0648">Protein biosynthesis</keyword>
<evidence type="ECO:0000256" key="14">
    <source>
        <dbReference type="PROSITE-ProRule" id="PRU00182"/>
    </source>
</evidence>
<keyword evidence="5 15" id="KW-0436">Ligase</keyword>
<dbReference type="InterPro" id="IPR024088">
    <property type="entry name" value="Tyr-tRNA-ligase_bac-type"/>
</dbReference>
<keyword evidence="7 15" id="KW-0067">ATP-binding</keyword>
<comment type="subcellular location">
    <subcellularLocation>
        <location evidence="2">Mitochondrion matrix</location>
    </subcellularLocation>
</comment>
<organism evidence="17 18">
    <name type="scientific">Paralvinella palmiformis</name>
    <dbReference type="NCBI Taxonomy" id="53620"/>
    <lineage>
        <taxon>Eukaryota</taxon>
        <taxon>Metazoa</taxon>
        <taxon>Spiralia</taxon>
        <taxon>Lophotrochozoa</taxon>
        <taxon>Annelida</taxon>
        <taxon>Polychaeta</taxon>
        <taxon>Sedentaria</taxon>
        <taxon>Canalipalpata</taxon>
        <taxon>Terebellida</taxon>
        <taxon>Terebelliformia</taxon>
        <taxon>Alvinellidae</taxon>
        <taxon>Paralvinella</taxon>
    </lineage>
</organism>
<dbReference type="GO" id="GO:0005829">
    <property type="term" value="C:cytosol"/>
    <property type="evidence" value="ECO:0007669"/>
    <property type="project" value="TreeGrafter"/>
</dbReference>
<dbReference type="InterPro" id="IPR054608">
    <property type="entry name" value="SYY-like_C"/>
</dbReference>
<reference evidence="17" key="1">
    <citation type="journal article" date="2023" name="Mol. Biol. Evol.">
        <title>Third-Generation Sequencing Reveals the Adaptive Role of the Epigenome in Three Deep-Sea Polychaetes.</title>
        <authorList>
            <person name="Perez M."/>
            <person name="Aroh O."/>
            <person name="Sun Y."/>
            <person name="Lan Y."/>
            <person name="Juniper S.K."/>
            <person name="Young C.R."/>
            <person name="Angers B."/>
            <person name="Qian P.Y."/>
        </authorList>
    </citation>
    <scope>NUCLEOTIDE SEQUENCE</scope>
    <source>
        <strain evidence="17">P08H-3</strain>
    </source>
</reference>
<evidence type="ECO:0000256" key="3">
    <source>
        <dbReference type="ARBA" id="ARBA00005594"/>
    </source>
</evidence>
<evidence type="ECO:0000256" key="15">
    <source>
        <dbReference type="RuleBase" id="RU361234"/>
    </source>
</evidence>
<dbReference type="PANTHER" id="PTHR11766:SF0">
    <property type="entry name" value="TYROSINE--TRNA LIGASE, MITOCHONDRIAL"/>
    <property type="match status" value="1"/>
</dbReference>
<comment type="function">
    <text evidence="1">Catalyzes the attachment of tyrosine to tRNA(Tyr) in a two-step reaction: tyrosine is first activated by ATP to form Tyr-AMP and then transferred to the acceptor end of tRNA(Tyr).</text>
</comment>
<dbReference type="PROSITE" id="PS00178">
    <property type="entry name" value="AA_TRNA_LIGASE_I"/>
    <property type="match status" value="1"/>
</dbReference>
<keyword evidence="10" id="KW-0809">Transit peptide</keyword>
<dbReference type="CDD" id="cd00165">
    <property type="entry name" value="S4"/>
    <property type="match status" value="1"/>
</dbReference>
<keyword evidence="11" id="KW-0496">Mitochondrion</keyword>
<comment type="similarity">
    <text evidence="3 15">Belongs to the class-I aminoacyl-tRNA synthetase family.</text>
</comment>
<keyword evidence="6 15" id="KW-0547">Nucleotide-binding</keyword>
<dbReference type="NCBIfam" id="TIGR00234">
    <property type="entry name" value="tyrS"/>
    <property type="match status" value="1"/>
</dbReference>
<comment type="caution">
    <text evidence="17">The sequence shown here is derived from an EMBL/GenBank/DDBJ whole genome shotgun (WGS) entry which is preliminary data.</text>
</comment>
<dbReference type="EMBL" id="JAODUP010000129">
    <property type="protein sequence ID" value="KAK2160620.1"/>
    <property type="molecule type" value="Genomic_DNA"/>
</dbReference>
<dbReference type="GO" id="GO:0004831">
    <property type="term" value="F:tyrosine-tRNA ligase activity"/>
    <property type="evidence" value="ECO:0007669"/>
    <property type="project" value="UniProtKB-EC"/>
</dbReference>
<evidence type="ECO:0000313" key="17">
    <source>
        <dbReference type="EMBL" id="KAK2160620.1"/>
    </source>
</evidence>
<dbReference type="FunFam" id="1.10.240.10:FF:000001">
    <property type="entry name" value="Tyrosine--tRNA ligase"/>
    <property type="match status" value="1"/>
</dbReference>
<dbReference type="PRINTS" id="PR01040">
    <property type="entry name" value="TRNASYNTHTYR"/>
</dbReference>
<dbReference type="InterPro" id="IPR036986">
    <property type="entry name" value="S4_RNA-bd_sf"/>
</dbReference>
<evidence type="ECO:0000256" key="4">
    <source>
        <dbReference type="ARBA" id="ARBA00011738"/>
    </source>
</evidence>
<gene>
    <name evidence="17" type="ORF">LSH36_129g03024</name>
</gene>
<comment type="subunit">
    <text evidence="4">Homodimer.</text>
</comment>
<dbReference type="GO" id="GO:0005524">
    <property type="term" value="F:ATP binding"/>
    <property type="evidence" value="ECO:0007669"/>
    <property type="project" value="UniProtKB-KW"/>
</dbReference>
<evidence type="ECO:0000256" key="11">
    <source>
        <dbReference type="ARBA" id="ARBA00023128"/>
    </source>
</evidence>
<dbReference type="Pfam" id="PF00579">
    <property type="entry name" value="tRNA-synt_1b"/>
    <property type="match status" value="1"/>
</dbReference>
<dbReference type="PANTHER" id="PTHR11766">
    <property type="entry name" value="TYROSYL-TRNA SYNTHETASE"/>
    <property type="match status" value="1"/>
</dbReference>
<protein>
    <recommendedName>
        <fullName evidence="15">Tyrosine--tRNA ligase</fullName>
        <ecNumber evidence="15">6.1.1.1</ecNumber>
    </recommendedName>
    <alternativeName>
        <fullName evidence="15">Tyrosyl-tRNA synthetase</fullName>
    </alternativeName>
</protein>
<accession>A0AAD9JYL6</accession>
<dbReference type="SUPFAM" id="SSF55174">
    <property type="entry name" value="Alpha-L RNA-binding motif"/>
    <property type="match status" value="1"/>
</dbReference>
<sequence length="514" mass="58044">MLAVTHWGRSLMNIKNSRSPSTVLWGYSRRDLCGVRTFFVKDNFLVSFCQELLDPAGNHRYNHYIAGNRNILKLDDRGIFQTLFPEGRSHELHRALLEGTQCMYCGFDPTADSLHVGHLLTIMALLHCQRGGHSVIALIGGATAKIGDPSGRSTERAAMNEDTILHNVSGIHRTLDDIFMNHEEIFWQQEKTALGNRKILNNADWYNKINLIDFLSSTGRHFRMGTMLGRQSVTTRLSKPEGMSFTEFCYQIFQAYDWLHLHNTEGCRIQVGGNDQTGNIVSGHELISRVQDVPVWGLTVPLITSTTGDKLGKTAGNAVWLNPSKTPPFELYQYFIRMPDSDMKKYLNLFTFFNDKVLSDILTKHNNKPENRYAQKKLAEEVTKLVHGKAGLLSAERCTEALFNGSAEKLAMLSDDELNDLFRNTPVTELYLDPGTTVFDVVMKAKCFSRAVDAERVIKAGGVYINHQRAEEGDYVLIPGQHILPNGITLIRIGKKNYYLVKWLETGTLGNTRR</sequence>
<dbReference type="InterPro" id="IPR001412">
    <property type="entry name" value="aa-tRNA-synth_I_CS"/>
</dbReference>
<evidence type="ECO:0000256" key="6">
    <source>
        <dbReference type="ARBA" id="ARBA00022741"/>
    </source>
</evidence>
<evidence type="ECO:0000259" key="16">
    <source>
        <dbReference type="Pfam" id="PF22421"/>
    </source>
</evidence>
<dbReference type="Gene3D" id="3.10.290.10">
    <property type="entry name" value="RNA-binding S4 domain"/>
    <property type="match status" value="1"/>
</dbReference>
<evidence type="ECO:0000256" key="1">
    <source>
        <dbReference type="ARBA" id="ARBA00002025"/>
    </source>
</evidence>
<evidence type="ECO:0000313" key="18">
    <source>
        <dbReference type="Proteomes" id="UP001208570"/>
    </source>
</evidence>
<dbReference type="InterPro" id="IPR002305">
    <property type="entry name" value="aa-tRNA-synth_Ic"/>
</dbReference>
<dbReference type="GO" id="GO:0006437">
    <property type="term" value="P:tyrosyl-tRNA aminoacylation"/>
    <property type="evidence" value="ECO:0007669"/>
    <property type="project" value="InterPro"/>
</dbReference>
<evidence type="ECO:0000256" key="7">
    <source>
        <dbReference type="ARBA" id="ARBA00022840"/>
    </source>
</evidence>
<comment type="catalytic activity">
    <reaction evidence="13 15">
        <text>tRNA(Tyr) + L-tyrosine + ATP = L-tyrosyl-tRNA(Tyr) + AMP + diphosphate + H(+)</text>
        <dbReference type="Rhea" id="RHEA:10220"/>
        <dbReference type="Rhea" id="RHEA-COMP:9706"/>
        <dbReference type="Rhea" id="RHEA-COMP:9707"/>
        <dbReference type="ChEBI" id="CHEBI:15378"/>
        <dbReference type="ChEBI" id="CHEBI:30616"/>
        <dbReference type="ChEBI" id="CHEBI:33019"/>
        <dbReference type="ChEBI" id="CHEBI:58315"/>
        <dbReference type="ChEBI" id="CHEBI:78442"/>
        <dbReference type="ChEBI" id="CHEBI:78536"/>
        <dbReference type="ChEBI" id="CHEBI:456215"/>
        <dbReference type="EC" id="6.1.1.1"/>
    </reaction>
</comment>
<name>A0AAD9JYL6_9ANNE</name>
<dbReference type="InterPro" id="IPR014729">
    <property type="entry name" value="Rossmann-like_a/b/a_fold"/>
</dbReference>
<dbReference type="FunFam" id="3.10.290.10:FF:000017">
    <property type="entry name" value="Tyrosine--tRNA ligase"/>
    <property type="match status" value="1"/>
</dbReference>
<evidence type="ECO:0000256" key="2">
    <source>
        <dbReference type="ARBA" id="ARBA00004305"/>
    </source>
</evidence>
<dbReference type="Proteomes" id="UP001208570">
    <property type="component" value="Unassembled WGS sequence"/>
</dbReference>
<dbReference type="CDD" id="cd00805">
    <property type="entry name" value="TyrRS_core"/>
    <property type="match status" value="1"/>
</dbReference>